<gene>
    <name evidence="9" type="ORF">GGR21_000225</name>
</gene>
<sequence>MKLYKFYTLVGLIAILSFSSCNDYEDVPIERFTLDYVFSRTDSMGTKAKQYLTNIYGMMPYGHNRIGNEYLDVASDDGISVQNTSDIYKLQVGRYTANDRIATEMVWGTYYNGIRKCNTFIQNIDIVPLKDTFNGGISLNRAWKAEARFLRAFFYFELVKRYGGVPMVNDIYELGSDMELPRNTFEECVDFIIDELDAIKDSLRTVPIANTGADGHVVTKEAALALKSRVLLYAASPLFNGETLKQGDALLGYTDYKEDRWKKAADAAKWFIDNYGPDGEGKYKLTSDYLDMFLNYYQDDFKELIFYRSGGNNKDLEKNSGPVGFSGNNLGTGRNSPTQDLVDAFLMKDGRTIKEAMETGDYSDENMYRDRDPRLEYTVLHNGSLWLTTNLATYEGGINKPSNLAVKTVTSYYLRKFLGKWETKTQYDDALHVWVMFRYAEILLNFAEAQNEYAGPSDEIYQAIKDIRQRAGIEPGSEGMYGLEKNMDKGEMREIIRNERRIEMAFEEHRYWDIRRWKIAGKVFEKPLQGLVIVRNSGANEINRVDVVTVNFDEKKNYLYPIPYSEVIKNKHMIQNPEWD</sequence>
<dbReference type="EMBL" id="JACIEP010000001">
    <property type="protein sequence ID" value="MBB4034340.1"/>
    <property type="molecule type" value="Genomic_DNA"/>
</dbReference>
<organism evidence="9 10">
    <name type="scientific">Dysgonomonas hofstadii</name>
    <dbReference type="NCBI Taxonomy" id="637886"/>
    <lineage>
        <taxon>Bacteria</taxon>
        <taxon>Pseudomonadati</taxon>
        <taxon>Bacteroidota</taxon>
        <taxon>Bacteroidia</taxon>
        <taxon>Bacteroidales</taxon>
        <taxon>Dysgonomonadaceae</taxon>
        <taxon>Dysgonomonas</taxon>
    </lineage>
</organism>
<evidence type="ECO:0000313" key="10">
    <source>
        <dbReference type="Proteomes" id="UP000555103"/>
    </source>
</evidence>
<evidence type="ECO:0008006" key="11">
    <source>
        <dbReference type="Google" id="ProtNLM"/>
    </source>
</evidence>
<evidence type="ECO:0000256" key="6">
    <source>
        <dbReference type="SAM" id="SignalP"/>
    </source>
</evidence>
<dbReference type="SUPFAM" id="SSF48452">
    <property type="entry name" value="TPR-like"/>
    <property type="match status" value="1"/>
</dbReference>
<comment type="similarity">
    <text evidence="2">Belongs to the SusD family.</text>
</comment>
<evidence type="ECO:0000313" key="9">
    <source>
        <dbReference type="EMBL" id="MBB4034340.1"/>
    </source>
</evidence>
<keyword evidence="5" id="KW-0998">Cell outer membrane</keyword>
<feature type="signal peptide" evidence="6">
    <location>
        <begin position="1"/>
        <end position="23"/>
    </location>
</feature>
<dbReference type="PROSITE" id="PS51257">
    <property type="entry name" value="PROKAR_LIPOPROTEIN"/>
    <property type="match status" value="1"/>
</dbReference>
<dbReference type="Gene3D" id="1.25.40.390">
    <property type="match status" value="1"/>
</dbReference>
<dbReference type="InterPro" id="IPR011990">
    <property type="entry name" value="TPR-like_helical_dom_sf"/>
</dbReference>
<evidence type="ECO:0000256" key="3">
    <source>
        <dbReference type="ARBA" id="ARBA00022729"/>
    </source>
</evidence>
<accession>A0A840CEG6</accession>
<keyword evidence="10" id="KW-1185">Reference proteome</keyword>
<feature type="domain" description="RagB/SusD" evidence="7">
    <location>
        <begin position="302"/>
        <end position="579"/>
    </location>
</feature>
<evidence type="ECO:0000259" key="7">
    <source>
        <dbReference type="Pfam" id="PF07980"/>
    </source>
</evidence>
<keyword evidence="3 6" id="KW-0732">Signal</keyword>
<evidence type="ECO:0000256" key="1">
    <source>
        <dbReference type="ARBA" id="ARBA00004442"/>
    </source>
</evidence>
<comment type="caution">
    <text evidence="9">The sequence shown here is derived from an EMBL/GenBank/DDBJ whole genome shotgun (WGS) entry which is preliminary data.</text>
</comment>
<protein>
    <recommendedName>
        <fullName evidence="11">RagB/SusD family nutrient uptake outer membrane protein</fullName>
    </recommendedName>
</protein>
<evidence type="ECO:0000256" key="2">
    <source>
        <dbReference type="ARBA" id="ARBA00006275"/>
    </source>
</evidence>
<dbReference type="InterPro" id="IPR012944">
    <property type="entry name" value="SusD_RagB_dom"/>
</dbReference>
<dbReference type="Pfam" id="PF07980">
    <property type="entry name" value="SusD_RagB"/>
    <property type="match status" value="1"/>
</dbReference>
<evidence type="ECO:0000259" key="8">
    <source>
        <dbReference type="Pfam" id="PF14322"/>
    </source>
</evidence>
<dbReference type="GO" id="GO:0009279">
    <property type="term" value="C:cell outer membrane"/>
    <property type="evidence" value="ECO:0007669"/>
    <property type="project" value="UniProtKB-SubCell"/>
</dbReference>
<evidence type="ECO:0000256" key="4">
    <source>
        <dbReference type="ARBA" id="ARBA00023136"/>
    </source>
</evidence>
<comment type="subcellular location">
    <subcellularLocation>
        <location evidence="1">Cell outer membrane</location>
    </subcellularLocation>
</comment>
<dbReference type="CDD" id="cd08977">
    <property type="entry name" value="SusD"/>
    <property type="match status" value="1"/>
</dbReference>
<dbReference type="RefSeq" id="WP_394353453.1">
    <property type="nucleotide sequence ID" value="NZ_JACIEP010000001.1"/>
</dbReference>
<dbReference type="Pfam" id="PF14322">
    <property type="entry name" value="SusD-like_3"/>
    <property type="match status" value="1"/>
</dbReference>
<dbReference type="InterPro" id="IPR033985">
    <property type="entry name" value="SusD-like_N"/>
</dbReference>
<name>A0A840CEG6_9BACT</name>
<proteinExistence type="inferred from homology"/>
<dbReference type="Proteomes" id="UP000555103">
    <property type="component" value="Unassembled WGS sequence"/>
</dbReference>
<dbReference type="AlphaFoldDB" id="A0A840CEG6"/>
<reference evidence="9 10" key="1">
    <citation type="submission" date="2020-08" db="EMBL/GenBank/DDBJ databases">
        <title>Genomic Encyclopedia of Type Strains, Phase IV (KMG-IV): sequencing the most valuable type-strain genomes for metagenomic binning, comparative biology and taxonomic classification.</title>
        <authorList>
            <person name="Goeker M."/>
        </authorList>
    </citation>
    <scope>NUCLEOTIDE SEQUENCE [LARGE SCALE GENOMIC DNA]</scope>
    <source>
        <strain evidence="9 10">DSM 104969</strain>
    </source>
</reference>
<evidence type="ECO:0000256" key="5">
    <source>
        <dbReference type="ARBA" id="ARBA00023237"/>
    </source>
</evidence>
<keyword evidence="4" id="KW-0472">Membrane</keyword>
<feature type="chain" id="PRO_5033041811" description="RagB/SusD family nutrient uptake outer membrane protein" evidence="6">
    <location>
        <begin position="24"/>
        <end position="580"/>
    </location>
</feature>
<feature type="domain" description="SusD-like N-terminal" evidence="8">
    <location>
        <begin position="44"/>
        <end position="232"/>
    </location>
</feature>